<reference evidence="9 10" key="1">
    <citation type="journal article" date="2016" name="Proc. Natl. Acad. Sci. U.S.A.">
        <title>Comparative genomics of biotechnologically important yeasts.</title>
        <authorList>
            <person name="Riley R."/>
            <person name="Haridas S."/>
            <person name="Wolfe K.H."/>
            <person name="Lopes M.R."/>
            <person name="Hittinger C.T."/>
            <person name="Goeker M."/>
            <person name="Salamov A.A."/>
            <person name="Wisecaver J.H."/>
            <person name="Long T.M."/>
            <person name="Calvey C.H."/>
            <person name="Aerts A.L."/>
            <person name="Barry K.W."/>
            <person name="Choi C."/>
            <person name="Clum A."/>
            <person name="Coughlan A.Y."/>
            <person name="Deshpande S."/>
            <person name="Douglass A.P."/>
            <person name="Hanson S.J."/>
            <person name="Klenk H.-P."/>
            <person name="LaButti K.M."/>
            <person name="Lapidus A."/>
            <person name="Lindquist E.A."/>
            <person name="Lipzen A.M."/>
            <person name="Meier-Kolthoff J.P."/>
            <person name="Ohm R.A."/>
            <person name="Otillar R.P."/>
            <person name="Pangilinan J.L."/>
            <person name="Peng Y."/>
            <person name="Rokas A."/>
            <person name="Rosa C.A."/>
            <person name="Scheuner C."/>
            <person name="Sibirny A.A."/>
            <person name="Slot J.C."/>
            <person name="Stielow J.B."/>
            <person name="Sun H."/>
            <person name="Kurtzman C.P."/>
            <person name="Blackwell M."/>
            <person name="Grigoriev I.V."/>
            <person name="Jeffries T.W."/>
        </authorList>
    </citation>
    <scope>NUCLEOTIDE SEQUENCE [LARGE SCALE GENOMIC DNA]</scope>
    <source>
        <strain evidence="9 10">DSM 6958</strain>
    </source>
</reference>
<evidence type="ECO:0000259" key="8">
    <source>
        <dbReference type="Pfam" id="PF08600"/>
    </source>
</evidence>
<dbReference type="Pfam" id="PF08600">
    <property type="entry name" value="NuBaID_C"/>
    <property type="match status" value="1"/>
</dbReference>
<accession>A0A1E3PN10</accession>
<dbReference type="GO" id="GO:0005634">
    <property type="term" value="C:nucleus"/>
    <property type="evidence" value="ECO:0007669"/>
    <property type="project" value="UniProtKB-SubCell"/>
</dbReference>
<sequence>MSYSAARKIENLLDSITNEDLSVELPRSDNAVNISHTPFKKAVNIANLKSPPVTPIGHCYGKSPSITPSSIRKSVGVSKTLNKLLSKASFSLKSSGHLLSPKLIRSPSGSLHLIDPNTSLSPSSSSRSSYANSSNTYWPWSREVFLQRLSTYQYRNWGIDASEYPNISAMACARHGWVAKTTTSLSCKNTVQCVTCKQSFVLNLGKDAFVENCSIQHAMAAKYESMLSTQHRDNCPWKGRACSDLNQIYTLPMMIPIQSHEFRVRYHSFGNQRSALKEATLVPIGLPGSPDAVLIEQFLNGMKMQTGDPNYSNVEFKVLLLSLLGWSLVSSDSVPTKSMGPLIGCDYCFRKVLLNSKNKESLDLVGEHRDYCPFVSPATGWRALAKLLTPGIIKSATVPDKKDNAEGLVVDGDLERTLKLKRLSKVYFSHK</sequence>
<keyword evidence="10" id="KW-1185">Reference proteome</keyword>
<feature type="domain" description="NuBaID C-terminal" evidence="8">
    <location>
        <begin position="319"/>
        <end position="380"/>
    </location>
</feature>
<evidence type="ECO:0000256" key="1">
    <source>
        <dbReference type="ARBA" id="ARBA00004123"/>
    </source>
</evidence>
<name>A0A1E3PN10_9ASCO</name>
<dbReference type="PANTHER" id="PTHR15835">
    <property type="entry name" value="NUCLEAR-INTERACTING PARTNER OF ALK"/>
    <property type="match status" value="1"/>
</dbReference>
<dbReference type="Proteomes" id="UP000095009">
    <property type="component" value="Unassembled WGS sequence"/>
</dbReference>
<gene>
    <name evidence="9" type="ORF">NADFUDRAFT_50735</name>
</gene>
<proteinExistence type="predicted"/>
<dbReference type="AlphaFoldDB" id="A0A1E3PN10"/>
<dbReference type="GO" id="GO:0008270">
    <property type="term" value="F:zinc ion binding"/>
    <property type="evidence" value="ECO:0007669"/>
    <property type="project" value="UniProtKB-KW"/>
</dbReference>
<dbReference type="InterPro" id="IPR012935">
    <property type="entry name" value="NuBaID_N"/>
</dbReference>
<evidence type="ECO:0000256" key="6">
    <source>
        <dbReference type="SAM" id="MobiDB-lite"/>
    </source>
</evidence>
<keyword evidence="4" id="KW-0862">Zinc</keyword>
<evidence type="ECO:0000313" key="10">
    <source>
        <dbReference type="Proteomes" id="UP000095009"/>
    </source>
</evidence>
<keyword evidence="2" id="KW-0479">Metal-binding</keyword>
<dbReference type="InterPro" id="IPR013909">
    <property type="entry name" value="NuBaID_C"/>
</dbReference>
<dbReference type="OrthoDB" id="2592092at2759"/>
<evidence type="ECO:0000256" key="4">
    <source>
        <dbReference type="ARBA" id="ARBA00022833"/>
    </source>
</evidence>
<keyword evidence="3" id="KW-0863">Zinc-finger</keyword>
<evidence type="ECO:0000313" key="9">
    <source>
        <dbReference type="EMBL" id="ODQ66831.1"/>
    </source>
</evidence>
<evidence type="ECO:0000259" key="7">
    <source>
        <dbReference type="Pfam" id="PF07967"/>
    </source>
</evidence>
<dbReference type="Pfam" id="PF07967">
    <property type="entry name" value="zf-C3HC"/>
    <property type="match status" value="1"/>
</dbReference>
<evidence type="ECO:0000256" key="2">
    <source>
        <dbReference type="ARBA" id="ARBA00022723"/>
    </source>
</evidence>
<protein>
    <submittedName>
        <fullName evidence="9">Zf-C3HC-domain-containing protein</fullName>
    </submittedName>
</protein>
<evidence type="ECO:0000256" key="3">
    <source>
        <dbReference type="ARBA" id="ARBA00022771"/>
    </source>
</evidence>
<organism evidence="9 10">
    <name type="scientific">Nadsonia fulvescens var. elongata DSM 6958</name>
    <dbReference type="NCBI Taxonomy" id="857566"/>
    <lineage>
        <taxon>Eukaryota</taxon>
        <taxon>Fungi</taxon>
        <taxon>Dikarya</taxon>
        <taxon>Ascomycota</taxon>
        <taxon>Saccharomycotina</taxon>
        <taxon>Dipodascomycetes</taxon>
        <taxon>Dipodascales</taxon>
        <taxon>Dipodascales incertae sedis</taxon>
        <taxon>Nadsonia</taxon>
    </lineage>
</organism>
<comment type="subcellular location">
    <subcellularLocation>
        <location evidence="1">Nucleus</location>
    </subcellularLocation>
</comment>
<feature type="compositionally biased region" description="Low complexity" evidence="6">
    <location>
        <begin position="119"/>
        <end position="134"/>
    </location>
</feature>
<feature type="region of interest" description="Disordered" evidence="6">
    <location>
        <begin position="115"/>
        <end position="134"/>
    </location>
</feature>
<dbReference type="EMBL" id="KV454408">
    <property type="protein sequence ID" value="ODQ66831.1"/>
    <property type="molecule type" value="Genomic_DNA"/>
</dbReference>
<dbReference type="STRING" id="857566.A0A1E3PN10"/>
<dbReference type="PANTHER" id="PTHR15835:SF6">
    <property type="entry name" value="ZINC FINGER C3HC-TYPE PROTEIN 1"/>
    <property type="match status" value="1"/>
</dbReference>
<keyword evidence="5" id="KW-0539">Nucleus</keyword>
<evidence type="ECO:0000256" key="5">
    <source>
        <dbReference type="ARBA" id="ARBA00023242"/>
    </source>
</evidence>
<feature type="domain" description="C3HC-type" evidence="7">
    <location>
        <begin position="139"/>
        <end position="258"/>
    </location>
</feature>